<evidence type="ECO:0000256" key="2">
    <source>
        <dbReference type="ARBA" id="ARBA00021980"/>
    </source>
</evidence>
<dbReference type="GO" id="GO:0004850">
    <property type="term" value="F:uridine phosphorylase activity"/>
    <property type="evidence" value="ECO:0007669"/>
    <property type="project" value="UniProtKB-EC"/>
</dbReference>
<dbReference type="GO" id="GO:0006152">
    <property type="term" value="P:purine nucleoside catabolic process"/>
    <property type="evidence" value="ECO:0007669"/>
    <property type="project" value="TreeGrafter"/>
</dbReference>
<protein>
    <recommendedName>
        <fullName evidence="2">Uridine phosphorylase</fullName>
        <ecNumber evidence="1">2.4.2.3</ecNumber>
    </recommendedName>
</protein>
<organism evidence="7 8">
    <name type="scientific">Candidatus Faecenecus gallistercoris</name>
    <dbReference type="NCBI Taxonomy" id="2840793"/>
    <lineage>
        <taxon>Bacteria</taxon>
        <taxon>Bacillati</taxon>
        <taxon>Bacillota</taxon>
        <taxon>Bacillota incertae sedis</taxon>
        <taxon>Candidatus Faecenecus</taxon>
    </lineage>
</organism>
<dbReference type="InterPro" id="IPR000845">
    <property type="entry name" value="Nucleoside_phosphorylase_d"/>
</dbReference>
<comment type="caution">
    <text evidence="7">The sequence shown here is derived from an EMBL/GenBank/DDBJ whole genome shotgun (WGS) entry which is preliminary data.</text>
</comment>
<dbReference type="PANTHER" id="PTHR43691">
    <property type="entry name" value="URIDINE PHOSPHORYLASE"/>
    <property type="match status" value="1"/>
</dbReference>
<dbReference type="EMBL" id="DVFU01000049">
    <property type="protein sequence ID" value="HIQ64569.1"/>
    <property type="molecule type" value="Genomic_DNA"/>
</dbReference>
<reference evidence="7" key="2">
    <citation type="journal article" date="2021" name="PeerJ">
        <title>Extensive microbial diversity within the chicken gut microbiome revealed by metagenomics and culture.</title>
        <authorList>
            <person name="Gilroy R."/>
            <person name="Ravi A."/>
            <person name="Getino M."/>
            <person name="Pursley I."/>
            <person name="Horton D.L."/>
            <person name="Alikhan N.F."/>
            <person name="Baker D."/>
            <person name="Gharbi K."/>
            <person name="Hall N."/>
            <person name="Watson M."/>
            <person name="Adriaenssens E.M."/>
            <person name="Foster-Nyarko E."/>
            <person name="Jarju S."/>
            <person name="Secka A."/>
            <person name="Antonio M."/>
            <person name="Oren A."/>
            <person name="Chaudhuri R.R."/>
            <person name="La Ragione R."/>
            <person name="Hildebrand F."/>
            <person name="Pallen M.J."/>
        </authorList>
    </citation>
    <scope>NUCLEOTIDE SEQUENCE</scope>
    <source>
        <strain evidence="7">CHK165-10780</strain>
    </source>
</reference>
<dbReference type="Pfam" id="PF01048">
    <property type="entry name" value="PNP_UDP_1"/>
    <property type="match status" value="1"/>
</dbReference>
<evidence type="ECO:0000259" key="6">
    <source>
        <dbReference type="Pfam" id="PF01048"/>
    </source>
</evidence>
<dbReference type="CDD" id="cd09006">
    <property type="entry name" value="PNP_EcPNPI-like"/>
    <property type="match status" value="1"/>
</dbReference>
<dbReference type="SUPFAM" id="SSF53167">
    <property type="entry name" value="Purine and uridine phosphorylases"/>
    <property type="match status" value="1"/>
</dbReference>
<proteinExistence type="predicted"/>
<dbReference type="AlphaFoldDB" id="A0A9D0YZB0"/>
<dbReference type="NCBIfam" id="NF004489">
    <property type="entry name" value="PRK05819.1"/>
    <property type="match status" value="1"/>
</dbReference>
<sequence length="236" mass="26113">MPTPHNEAQKQDIAKTVIMPGDPLRAKFIAETYLENAKLVNKVRGMLAYTGTYRGTLVTVMASGMGIPSMGIYSYELFHDYDVEEIIRIGTIGSLKESLALKDVILVDNSITDSTFAKSFSGEDVMIEKGSTDLNEKIMETATSLSMHVTKGNVYCDEAFYQVGNVEKPKIKAYDCLGIEMESFALFHIARKLGKKAATLLSVSNSLVTNEELSSEEREQEMTQMILLALESVTKK</sequence>
<gene>
    <name evidence="7" type="primary">deoD</name>
    <name evidence="7" type="ORF">IAC85_02400</name>
</gene>
<accession>A0A9D0YZB0</accession>
<evidence type="ECO:0000256" key="4">
    <source>
        <dbReference type="ARBA" id="ARBA00022679"/>
    </source>
</evidence>
<evidence type="ECO:0000256" key="1">
    <source>
        <dbReference type="ARBA" id="ARBA00011888"/>
    </source>
</evidence>
<dbReference type="PANTHER" id="PTHR43691:SF11">
    <property type="entry name" value="FI09636P-RELATED"/>
    <property type="match status" value="1"/>
</dbReference>
<name>A0A9D0YZB0_9FIRM</name>
<evidence type="ECO:0000256" key="5">
    <source>
        <dbReference type="ARBA" id="ARBA00048447"/>
    </source>
</evidence>
<dbReference type="Gene3D" id="3.40.50.1580">
    <property type="entry name" value="Nucleoside phosphorylase domain"/>
    <property type="match status" value="1"/>
</dbReference>
<dbReference type="InterPro" id="IPR004402">
    <property type="entry name" value="DeoD-type"/>
</dbReference>
<evidence type="ECO:0000313" key="7">
    <source>
        <dbReference type="EMBL" id="HIQ64569.1"/>
    </source>
</evidence>
<evidence type="ECO:0000256" key="3">
    <source>
        <dbReference type="ARBA" id="ARBA00022676"/>
    </source>
</evidence>
<keyword evidence="4 7" id="KW-0808">Transferase</keyword>
<dbReference type="GO" id="GO:0005829">
    <property type="term" value="C:cytosol"/>
    <property type="evidence" value="ECO:0007669"/>
    <property type="project" value="TreeGrafter"/>
</dbReference>
<dbReference type="InterPro" id="IPR035994">
    <property type="entry name" value="Nucleoside_phosphorylase_sf"/>
</dbReference>
<keyword evidence="3 7" id="KW-0328">Glycosyltransferase</keyword>
<comment type="catalytic activity">
    <reaction evidence="5">
        <text>uridine + phosphate = alpha-D-ribose 1-phosphate + uracil</text>
        <dbReference type="Rhea" id="RHEA:24388"/>
        <dbReference type="ChEBI" id="CHEBI:16704"/>
        <dbReference type="ChEBI" id="CHEBI:17568"/>
        <dbReference type="ChEBI" id="CHEBI:43474"/>
        <dbReference type="ChEBI" id="CHEBI:57720"/>
        <dbReference type="EC" id="2.4.2.3"/>
    </reaction>
</comment>
<feature type="domain" description="Nucleoside phosphorylase" evidence="6">
    <location>
        <begin position="16"/>
        <end position="225"/>
    </location>
</feature>
<reference evidence="7" key="1">
    <citation type="submission" date="2020-10" db="EMBL/GenBank/DDBJ databases">
        <authorList>
            <person name="Gilroy R."/>
        </authorList>
    </citation>
    <scope>NUCLEOTIDE SEQUENCE</scope>
    <source>
        <strain evidence="7">CHK165-10780</strain>
    </source>
</reference>
<dbReference type="EC" id="2.4.2.3" evidence="1"/>
<dbReference type="Proteomes" id="UP000886725">
    <property type="component" value="Unassembled WGS sequence"/>
</dbReference>
<dbReference type="NCBIfam" id="TIGR00107">
    <property type="entry name" value="deoD"/>
    <property type="match status" value="1"/>
</dbReference>
<evidence type="ECO:0000313" key="8">
    <source>
        <dbReference type="Proteomes" id="UP000886725"/>
    </source>
</evidence>
<dbReference type="GO" id="GO:0004731">
    <property type="term" value="F:purine-nucleoside phosphorylase activity"/>
    <property type="evidence" value="ECO:0007669"/>
    <property type="project" value="InterPro"/>
</dbReference>